<protein>
    <submittedName>
        <fullName evidence="5">U11/U12 small nuclear ribonucleoprotein 65 kDa protein</fullName>
    </submittedName>
</protein>
<dbReference type="EMBL" id="JARAOO010000004">
    <property type="protein sequence ID" value="KAJ7971833.1"/>
    <property type="molecule type" value="Genomic_DNA"/>
</dbReference>
<evidence type="ECO:0000259" key="4">
    <source>
        <dbReference type="PROSITE" id="PS50102"/>
    </source>
</evidence>
<feature type="compositionally biased region" description="Acidic residues" evidence="3">
    <location>
        <begin position="238"/>
        <end position="251"/>
    </location>
</feature>
<evidence type="ECO:0000256" key="2">
    <source>
        <dbReference type="PROSITE-ProRule" id="PRU00176"/>
    </source>
</evidence>
<dbReference type="PANTHER" id="PTHR16105:SF0">
    <property type="entry name" value="RNA-BINDING REGION-CONTAINING PROTEIN 3"/>
    <property type="match status" value="1"/>
</dbReference>
<dbReference type="GO" id="GO:0000398">
    <property type="term" value="P:mRNA splicing, via spliceosome"/>
    <property type="evidence" value="ECO:0007669"/>
    <property type="project" value="TreeGrafter"/>
</dbReference>
<dbReference type="AlphaFoldDB" id="A0AAD7PZ47"/>
<dbReference type="CDD" id="cd12239">
    <property type="entry name" value="RRM2_RBM40_like"/>
    <property type="match status" value="1"/>
</dbReference>
<dbReference type="GO" id="GO:0097157">
    <property type="term" value="F:pre-mRNA intronic binding"/>
    <property type="evidence" value="ECO:0007669"/>
    <property type="project" value="TreeGrafter"/>
</dbReference>
<comment type="caution">
    <text evidence="5">The sequence shown here is derived from an EMBL/GenBank/DDBJ whole genome shotgun (WGS) entry which is preliminary data.</text>
</comment>
<evidence type="ECO:0000313" key="5">
    <source>
        <dbReference type="EMBL" id="KAJ7971832.1"/>
    </source>
</evidence>
<dbReference type="SMART" id="SM00360">
    <property type="entry name" value="RRM"/>
    <property type="match status" value="2"/>
</dbReference>
<feature type="region of interest" description="Disordered" evidence="3">
    <location>
        <begin position="210"/>
        <end position="251"/>
    </location>
</feature>
<dbReference type="Pfam" id="PF00076">
    <property type="entry name" value="RRM_1"/>
    <property type="match status" value="2"/>
</dbReference>
<dbReference type="InterPro" id="IPR045164">
    <property type="entry name" value="RBM41/RNPC3"/>
</dbReference>
<dbReference type="EMBL" id="JARAOO010000004">
    <property type="protein sequence ID" value="KAJ7971832.1"/>
    <property type="molecule type" value="Genomic_DNA"/>
</dbReference>
<evidence type="ECO:0000313" key="6">
    <source>
        <dbReference type="Proteomes" id="UP001163823"/>
    </source>
</evidence>
<feature type="domain" description="RRM" evidence="4">
    <location>
        <begin position="379"/>
        <end position="461"/>
    </location>
</feature>
<accession>A0AAD7PZ47</accession>
<feature type="compositionally biased region" description="Pro residues" evidence="3">
    <location>
        <begin position="210"/>
        <end position="226"/>
    </location>
</feature>
<proteinExistence type="predicted"/>
<organism evidence="5 6">
    <name type="scientific">Quillaja saponaria</name>
    <name type="common">Soap bark tree</name>
    <dbReference type="NCBI Taxonomy" id="32244"/>
    <lineage>
        <taxon>Eukaryota</taxon>
        <taxon>Viridiplantae</taxon>
        <taxon>Streptophyta</taxon>
        <taxon>Embryophyta</taxon>
        <taxon>Tracheophyta</taxon>
        <taxon>Spermatophyta</taxon>
        <taxon>Magnoliopsida</taxon>
        <taxon>eudicotyledons</taxon>
        <taxon>Gunneridae</taxon>
        <taxon>Pentapetalae</taxon>
        <taxon>rosids</taxon>
        <taxon>fabids</taxon>
        <taxon>Fabales</taxon>
        <taxon>Quillajaceae</taxon>
        <taxon>Quillaja</taxon>
    </lineage>
</organism>
<sequence length="468" mass="51300">MDHFGCQGTEKLESKPEPVESPPTLLIRHLPEAIPQETLSRLFSHYGASSVRPCSSGRLRNCAFVGFKNDMLAYQAQRQLHGLRFLGKVLSVERSSKAVENSDKQSEAKLLKDSKIPASVVTDANMLKALSEGPKSGSLPSSEPIAPRLGVDYPFPPDLEYAYPPPDGNILTNIVNALIAVPRFYTQVLHLMNKMNIPAPFRMALPTPPLPPSVPAPPPPPPPPPSSIAAKPQFTDLSSDESEMASSDEEVDKDAYAVAATKVAKSGQKRARREAIVGPAIDKDVAHEAVGLKLATLLPKEMPVIRKRNPVLQIKITQKEVQNEHEGDKVMKELEEPDKDVPDPKTFFTPEELQSGKLPPEEILSLPMFKNYTAGNPTSVLYIKNLAKDVINEDFYFIFGSFFGSMDAAKSGLHVKLMQEGRMRGQAFVTFPSIELAHHALNLANGYVFKGKPLIIQFGRNPVASKAT</sequence>
<reference evidence="5" key="1">
    <citation type="journal article" date="2023" name="Science">
        <title>Elucidation of the pathway for biosynthesis of saponin adjuvants from the soapbark tree.</title>
        <authorList>
            <person name="Reed J."/>
            <person name="Orme A."/>
            <person name="El-Demerdash A."/>
            <person name="Owen C."/>
            <person name="Martin L.B.B."/>
            <person name="Misra R.C."/>
            <person name="Kikuchi S."/>
            <person name="Rejzek M."/>
            <person name="Martin A.C."/>
            <person name="Harkess A."/>
            <person name="Leebens-Mack J."/>
            <person name="Louveau T."/>
            <person name="Stephenson M.J."/>
            <person name="Osbourn A."/>
        </authorList>
    </citation>
    <scope>NUCLEOTIDE SEQUENCE</scope>
    <source>
        <strain evidence="5">S10</strain>
    </source>
</reference>
<dbReference type="PROSITE" id="PS50102">
    <property type="entry name" value="RRM"/>
    <property type="match status" value="2"/>
</dbReference>
<feature type="domain" description="RRM" evidence="4">
    <location>
        <begin position="23"/>
        <end position="97"/>
    </location>
</feature>
<keyword evidence="1 2" id="KW-0694">RNA-binding</keyword>
<dbReference type="FunFam" id="3.30.70.330:FF:000409">
    <property type="entry name" value="U11/U12 small nuclear ribonucleoprotein 65 kDa protein"/>
    <property type="match status" value="1"/>
</dbReference>
<gene>
    <name evidence="5" type="ORF">O6P43_009802</name>
</gene>
<dbReference type="InterPro" id="IPR012677">
    <property type="entry name" value="Nucleotide-bd_a/b_plait_sf"/>
</dbReference>
<evidence type="ECO:0000256" key="3">
    <source>
        <dbReference type="SAM" id="MobiDB-lite"/>
    </source>
</evidence>
<dbReference type="PANTHER" id="PTHR16105">
    <property type="entry name" value="RNA-BINDING REGION-CONTAINING PROTEIN 3"/>
    <property type="match status" value="1"/>
</dbReference>
<dbReference type="SUPFAM" id="SSF54928">
    <property type="entry name" value="RNA-binding domain, RBD"/>
    <property type="match status" value="1"/>
</dbReference>
<dbReference type="Proteomes" id="UP001163823">
    <property type="component" value="Chromosome 4"/>
</dbReference>
<dbReference type="GO" id="GO:0030626">
    <property type="term" value="F:U12 snRNA binding"/>
    <property type="evidence" value="ECO:0007669"/>
    <property type="project" value="TreeGrafter"/>
</dbReference>
<dbReference type="InterPro" id="IPR000504">
    <property type="entry name" value="RRM_dom"/>
</dbReference>
<evidence type="ECO:0000256" key="1">
    <source>
        <dbReference type="ARBA" id="ARBA00022884"/>
    </source>
</evidence>
<keyword evidence="6" id="KW-1185">Reference proteome</keyword>
<dbReference type="Gene3D" id="3.30.70.330">
    <property type="match status" value="2"/>
</dbReference>
<feature type="region of interest" description="Disordered" evidence="3">
    <location>
        <begin position="1"/>
        <end position="22"/>
    </location>
</feature>
<dbReference type="InterPro" id="IPR035979">
    <property type="entry name" value="RBD_domain_sf"/>
</dbReference>
<name>A0AAD7PZ47_QUISA</name>
<dbReference type="GO" id="GO:0005689">
    <property type="term" value="C:U12-type spliceosomal complex"/>
    <property type="evidence" value="ECO:0007669"/>
    <property type="project" value="TreeGrafter"/>
</dbReference>
<keyword evidence="5" id="KW-0687">Ribonucleoprotein</keyword>